<dbReference type="InterPro" id="IPR011990">
    <property type="entry name" value="TPR-like_helical_dom_sf"/>
</dbReference>
<dbReference type="Pfam" id="PF13432">
    <property type="entry name" value="TPR_16"/>
    <property type="match status" value="2"/>
</dbReference>
<reference evidence="2 3" key="1">
    <citation type="submission" date="2020-10" db="EMBL/GenBank/DDBJ databases">
        <title>Ramlibacter sp. HM2 16S ribosomal RNA gene Genome sequencing and assembly.</title>
        <authorList>
            <person name="Kang M."/>
        </authorList>
    </citation>
    <scope>NUCLEOTIDE SEQUENCE [LARGE SCALE GENOMIC DNA]</scope>
    <source>
        <strain evidence="2 3">HM2</strain>
    </source>
</reference>
<feature type="repeat" description="TPR" evidence="1">
    <location>
        <begin position="119"/>
        <end position="152"/>
    </location>
</feature>
<sequence>MFLKWLSRRAPGAAPGSDPLQQARAARTRGDYDAARDACMEVLRESPQGQADAMALLGAIAADQGQLENGLEWVRRALAADRNCVAAHFARGLLLEGAERIPEAEASYRQVTMLDPTHAKAHTNLGCMLHLQERLPEAVACYRRALALEPGQPEALRNYALIAGSVEQLGEAVAGFESHLARQPGDAWAHYQLAHLHLRLGQPERALGGYDRAIALQPEQADFHFARAQVLLLLGRYPEGWREYEWRWRMDRFNGPMRRFSQPRWDGRPLENGTLLVHGETGLGDTLQFVRYAALAAARGVRVVVECQPALTTLVAGVEGVAQAVSQGEPLPPFDAHLPLIAFPGLFETTIDTIPWRGPYVRPDPLREREWAALVAGSRPLRRKVGIVWTGNPQNRGNRERSVTLQQLAPLTQAGEITFFSLQKGVAAQERGPVPEGMHFVDLTPQIRDFVDTAALMAQLDGVVAVDTSVLHLAGAMGRRTWALVPYSPDWRYHAGRRDNPWYPTMQLFRQETDGDWSAPLEALRKDLAAWAGQ</sequence>
<dbReference type="SUPFAM" id="SSF53756">
    <property type="entry name" value="UDP-Glycosyltransferase/glycogen phosphorylase"/>
    <property type="match status" value="1"/>
</dbReference>
<dbReference type="PANTHER" id="PTHR44809">
    <property type="match status" value="1"/>
</dbReference>
<dbReference type="InterPro" id="IPR052943">
    <property type="entry name" value="TMTC_O-mannosyl-trnsfr"/>
</dbReference>
<comment type="caution">
    <text evidence="2">The sequence shown here is derived from an EMBL/GenBank/DDBJ whole genome shotgun (WGS) entry which is preliminary data.</text>
</comment>
<name>A0ABR9S1M6_9BURK</name>
<proteinExistence type="predicted"/>
<gene>
    <name evidence="2" type="ORF">IM787_07590</name>
</gene>
<dbReference type="InterPro" id="IPR019734">
    <property type="entry name" value="TPR_rpt"/>
</dbReference>
<evidence type="ECO:0000313" key="2">
    <source>
        <dbReference type="EMBL" id="MBE7367422.1"/>
    </source>
</evidence>
<dbReference type="Pfam" id="PF01075">
    <property type="entry name" value="Glyco_transf_9"/>
    <property type="match status" value="1"/>
</dbReference>
<evidence type="ECO:0000313" key="3">
    <source>
        <dbReference type="Proteomes" id="UP000806285"/>
    </source>
</evidence>
<dbReference type="SMART" id="SM00028">
    <property type="entry name" value="TPR"/>
    <property type="match status" value="6"/>
</dbReference>
<protein>
    <submittedName>
        <fullName evidence="2">Tetratricopeptide repeat protein</fullName>
    </submittedName>
</protein>
<dbReference type="PROSITE" id="PS50005">
    <property type="entry name" value="TPR"/>
    <property type="match status" value="2"/>
</dbReference>
<evidence type="ECO:0000256" key="1">
    <source>
        <dbReference type="PROSITE-ProRule" id="PRU00339"/>
    </source>
</evidence>
<dbReference type="RefSeq" id="WP_193676030.1">
    <property type="nucleotide sequence ID" value="NZ_JADDIV010000002.1"/>
</dbReference>
<dbReference type="Proteomes" id="UP000806285">
    <property type="component" value="Unassembled WGS sequence"/>
</dbReference>
<organism evidence="2 3">
    <name type="scientific">Ramlibacter pallidus</name>
    <dbReference type="NCBI Taxonomy" id="2780087"/>
    <lineage>
        <taxon>Bacteria</taxon>
        <taxon>Pseudomonadati</taxon>
        <taxon>Pseudomonadota</taxon>
        <taxon>Betaproteobacteria</taxon>
        <taxon>Burkholderiales</taxon>
        <taxon>Comamonadaceae</taxon>
        <taxon>Ramlibacter</taxon>
    </lineage>
</organism>
<dbReference type="Gene3D" id="3.40.50.2000">
    <property type="entry name" value="Glycogen Phosphorylase B"/>
    <property type="match status" value="1"/>
</dbReference>
<dbReference type="Pfam" id="PF00515">
    <property type="entry name" value="TPR_1"/>
    <property type="match status" value="1"/>
</dbReference>
<dbReference type="PANTHER" id="PTHR44809:SF1">
    <property type="entry name" value="PROTEIN O-MANNOSYL-TRANSFERASE TMTC1"/>
    <property type="match status" value="1"/>
</dbReference>
<dbReference type="SUPFAM" id="SSF48452">
    <property type="entry name" value="TPR-like"/>
    <property type="match status" value="1"/>
</dbReference>
<keyword evidence="1" id="KW-0802">TPR repeat</keyword>
<keyword evidence="3" id="KW-1185">Reference proteome</keyword>
<feature type="repeat" description="TPR" evidence="1">
    <location>
        <begin position="187"/>
        <end position="220"/>
    </location>
</feature>
<dbReference type="EMBL" id="JADDIV010000002">
    <property type="protein sequence ID" value="MBE7367422.1"/>
    <property type="molecule type" value="Genomic_DNA"/>
</dbReference>
<dbReference type="Gene3D" id="1.25.40.10">
    <property type="entry name" value="Tetratricopeptide repeat domain"/>
    <property type="match status" value="1"/>
</dbReference>
<accession>A0ABR9S1M6</accession>
<dbReference type="InterPro" id="IPR002201">
    <property type="entry name" value="Glyco_trans_9"/>
</dbReference>